<dbReference type="InterPro" id="IPR037185">
    <property type="entry name" value="EmrE-like"/>
</dbReference>
<dbReference type="Proteomes" id="UP001162734">
    <property type="component" value="Chromosome"/>
</dbReference>
<keyword evidence="5" id="KW-1185">Reference proteome</keyword>
<dbReference type="RefSeq" id="WP_248342245.1">
    <property type="nucleotide sequence ID" value="NZ_AP025592.1"/>
</dbReference>
<feature type="transmembrane region" description="Helical" evidence="2">
    <location>
        <begin position="31"/>
        <end position="52"/>
    </location>
</feature>
<sequence>MPDARALAQESRPAAAPARAARGGHAPPPRLASGALCAVASGLCFGALPIFARVAYAAGADTQTLLLLRFTSAAAFMWLVVFLRRQPVPRGRTLLTLAGMGALGYAGQAFSYFTAVRLGSAGLAALLLYLYPALVALLARVVFHHPLSRLQLAALVAALAGSLLTIGKAGEGTPVAVGFGLLAAFIYAGYILTGSRLPERAGAAASTAVVTSAAAVVYGVVACAGGLKLPGTPAGWWAVAGIAVVCTVLAIGLFLAGLERIGPVRASVYSTVEPACTLVLAATLLGEPLTASRLAGGALIVGAVLLLARADLGPRARGA</sequence>
<evidence type="ECO:0000259" key="3">
    <source>
        <dbReference type="Pfam" id="PF00892"/>
    </source>
</evidence>
<organism evidence="4 5">
    <name type="scientific">Anaeromyxobacter paludicola</name>
    <dbReference type="NCBI Taxonomy" id="2918171"/>
    <lineage>
        <taxon>Bacteria</taxon>
        <taxon>Pseudomonadati</taxon>
        <taxon>Myxococcota</taxon>
        <taxon>Myxococcia</taxon>
        <taxon>Myxococcales</taxon>
        <taxon>Cystobacterineae</taxon>
        <taxon>Anaeromyxobacteraceae</taxon>
        <taxon>Anaeromyxobacter</taxon>
    </lineage>
</organism>
<feature type="domain" description="EamA" evidence="3">
    <location>
        <begin position="177"/>
        <end position="307"/>
    </location>
</feature>
<proteinExistence type="predicted"/>
<feature type="transmembrane region" description="Helical" evidence="2">
    <location>
        <begin position="235"/>
        <end position="256"/>
    </location>
</feature>
<gene>
    <name evidence="4" type="ORF">AMPC_29570</name>
</gene>
<dbReference type="Gene3D" id="1.10.3730.20">
    <property type="match status" value="1"/>
</dbReference>
<dbReference type="PANTHER" id="PTHR22911">
    <property type="entry name" value="ACYL-MALONYL CONDENSING ENZYME-RELATED"/>
    <property type="match status" value="1"/>
</dbReference>
<name>A0ABM7XD93_9BACT</name>
<keyword evidence="2" id="KW-0472">Membrane</keyword>
<keyword evidence="2" id="KW-0812">Transmembrane</keyword>
<feature type="transmembrane region" description="Helical" evidence="2">
    <location>
        <begin position="150"/>
        <end position="167"/>
    </location>
</feature>
<dbReference type="InterPro" id="IPR000620">
    <property type="entry name" value="EamA_dom"/>
</dbReference>
<evidence type="ECO:0000256" key="1">
    <source>
        <dbReference type="SAM" id="MobiDB-lite"/>
    </source>
</evidence>
<evidence type="ECO:0000256" key="2">
    <source>
        <dbReference type="SAM" id="Phobius"/>
    </source>
</evidence>
<evidence type="ECO:0000313" key="4">
    <source>
        <dbReference type="EMBL" id="BDG09844.1"/>
    </source>
</evidence>
<feature type="transmembrane region" description="Helical" evidence="2">
    <location>
        <begin position="173"/>
        <end position="192"/>
    </location>
</feature>
<feature type="compositionally biased region" description="Low complexity" evidence="1">
    <location>
        <begin position="1"/>
        <end position="25"/>
    </location>
</feature>
<feature type="transmembrane region" description="Helical" evidence="2">
    <location>
        <begin position="121"/>
        <end position="143"/>
    </location>
</feature>
<feature type="region of interest" description="Disordered" evidence="1">
    <location>
        <begin position="1"/>
        <end position="26"/>
    </location>
</feature>
<accession>A0ABM7XD93</accession>
<feature type="transmembrane region" description="Helical" evidence="2">
    <location>
        <begin position="64"/>
        <end position="83"/>
    </location>
</feature>
<feature type="transmembrane region" description="Helical" evidence="2">
    <location>
        <begin position="95"/>
        <end position="115"/>
    </location>
</feature>
<dbReference type="SUPFAM" id="SSF103481">
    <property type="entry name" value="Multidrug resistance efflux transporter EmrE"/>
    <property type="match status" value="2"/>
</dbReference>
<reference evidence="5" key="1">
    <citation type="journal article" date="2022" name="Int. J. Syst. Evol. Microbiol.">
        <title>Anaeromyxobacter oryzae sp. nov., Anaeromyxobacter diazotrophicus sp. nov. and Anaeromyxobacter paludicola sp. nov., isolated from paddy soils.</title>
        <authorList>
            <person name="Itoh H."/>
            <person name="Xu Z."/>
            <person name="Mise K."/>
            <person name="Masuda Y."/>
            <person name="Ushijima N."/>
            <person name="Hayakawa C."/>
            <person name="Shiratori Y."/>
            <person name="Senoo K."/>
        </authorList>
    </citation>
    <scope>NUCLEOTIDE SEQUENCE [LARGE SCALE GENOMIC DNA]</scope>
    <source>
        <strain evidence="5">Red630</strain>
    </source>
</reference>
<feature type="transmembrane region" description="Helical" evidence="2">
    <location>
        <begin position="268"/>
        <end position="285"/>
    </location>
</feature>
<dbReference type="EMBL" id="AP025592">
    <property type="protein sequence ID" value="BDG09844.1"/>
    <property type="molecule type" value="Genomic_DNA"/>
</dbReference>
<feature type="transmembrane region" description="Helical" evidence="2">
    <location>
        <begin position="291"/>
        <end position="308"/>
    </location>
</feature>
<protein>
    <submittedName>
        <fullName evidence="4">Permease</fullName>
    </submittedName>
</protein>
<feature type="transmembrane region" description="Helical" evidence="2">
    <location>
        <begin position="204"/>
        <end position="229"/>
    </location>
</feature>
<dbReference type="PANTHER" id="PTHR22911:SF79">
    <property type="entry name" value="MOBA-LIKE NTP TRANSFERASE DOMAIN-CONTAINING PROTEIN"/>
    <property type="match status" value="1"/>
</dbReference>
<dbReference type="Pfam" id="PF00892">
    <property type="entry name" value="EamA"/>
    <property type="match status" value="2"/>
</dbReference>
<feature type="domain" description="EamA" evidence="3">
    <location>
        <begin position="33"/>
        <end position="166"/>
    </location>
</feature>
<evidence type="ECO:0000313" key="5">
    <source>
        <dbReference type="Proteomes" id="UP001162734"/>
    </source>
</evidence>
<keyword evidence="2" id="KW-1133">Transmembrane helix</keyword>